<dbReference type="EMBL" id="CYYY01000001">
    <property type="protein sequence ID" value="CUN37182.1"/>
    <property type="molecule type" value="Genomic_DNA"/>
</dbReference>
<feature type="domain" description="HTH cro/C1-type" evidence="2">
    <location>
        <begin position="7"/>
        <end position="61"/>
    </location>
</feature>
<protein>
    <submittedName>
        <fullName evidence="3">HTH-type transcriptional regulator immR</fullName>
    </submittedName>
</protein>
<dbReference type="InterPro" id="IPR001387">
    <property type="entry name" value="Cro/C1-type_HTH"/>
</dbReference>
<dbReference type="CDD" id="cd00093">
    <property type="entry name" value="HTH_XRE"/>
    <property type="match status" value="1"/>
</dbReference>
<dbReference type="SUPFAM" id="SSF47413">
    <property type="entry name" value="lambda repressor-like DNA-binding domains"/>
    <property type="match status" value="1"/>
</dbReference>
<evidence type="ECO:0000313" key="4">
    <source>
        <dbReference type="Proteomes" id="UP000095439"/>
    </source>
</evidence>
<evidence type="ECO:0000256" key="1">
    <source>
        <dbReference type="ARBA" id="ARBA00023125"/>
    </source>
</evidence>
<evidence type="ECO:0000259" key="2">
    <source>
        <dbReference type="PROSITE" id="PS50943"/>
    </source>
</evidence>
<dbReference type="PROSITE" id="PS50943">
    <property type="entry name" value="HTH_CROC1"/>
    <property type="match status" value="1"/>
</dbReference>
<evidence type="ECO:0000313" key="3">
    <source>
        <dbReference type="EMBL" id="CUN37182.1"/>
    </source>
</evidence>
<dbReference type="InterPro" id="IPR010982">
    <property type="entry name" value="Lambda_DNA-bd_dom_sf"/>
</dbReference>
<reference evidence="3 4" key="1">
    <citation type="submission" date="2015-09" db="EMBL/GenBank/DDBJ databases">
        <authorList>
            <consortium name="Pathogen Informatics"/>
        </authorList>
    </citation>
    <scope>NUCLEOTIDE SEQUENCE [LARGE SCALE GENOMIC DNA]</scope>
    <source>
        <strain evidence="3 4">2789STDY5608866</strain>
    </source>
</reference>
<dbReference type="SMART" id="SM00530">
    <property type="entry name" value="HTH_XRE"/>
    <property type="match status" value="1"/>
</dbReference>
<dbReference type="AlphaFoldDB" id="A0A173WCM2"/>
<proteinExistence type="predicted"/>
<accession>A0A173WCM2</accession>
<sequence>MPFSEKLKKLREENHYTQKYVAKHLNVARSTIAGYETKNRQPSHEKLTILAELFHVSVDYLLDDDISEITLSNKSTAQKSEHYLLTHFHRLSNSSKKELLNFLQYLEQRDESTRSKSAL</sequence>
<keyword evidence="1" id="KW-0238">DNA-binding</keyword>
<dbReference type="PANTHER" id="PTHR46558">
    <property type="entry name" value="TRACRIPTIONAL REGULATORY PROTEIN-RELATED-RELATED"/>
    <property type="match status" value="1"/>
</dbReference>
<dbReference type="Gene3D" id="1.10.260.40">
    <property type="entry name" value="lambda repressor-like DNA-binding domains"/>
    <property type="match status" value="1"/>
</dbReference>
<dbReference type="Proteomes" id="UP000095439">
    <property type="component" value="Unassembled WGS sequence"/>
</dbReference>
<dbReference type="PANTHER" id="PTHR46558:SF14">
    <property type="entry name" value="HTH-TYPE TRANSCRIPTIONAL REGULATOR ANSR"/>
    <property type="match status" value="1"/>
</dbReference>
<gene>
    <name evidence="3" type="primary">immR_2</name>
    <name evidence="3" type="ORF">ERS852423_00198</name>
</gene>
<name>A0A173WCM2_9FIRM</name>
<dbReference type="GO" id="GO:0003677">
    <property type="term" value="F:DNA binding"/>
    <property type="evidence" value="ECO:0007669"/>
    <property type="project" value="UniProtKB-KW"/>
</dbReference>
<organism evidence="3 4">
    <name type="scientific">Dorea longicatena</name>
    <dbReference type="NCBI Taxonomy" id="88431"/>
    <lineage>
        <taxon>Bacteria</taxon>
        <taxon>Bacillati</taxon>
        <taxon>Bacillota</taxon>
        <taxon>Clostridia</taxon>
        <taxon>Lachnospirales</taxon>
        <taxon>Lachnospiraceae</taxon>
        <taxon>Dorea</taxon>
    </lineage>
</organism>
<dbReference type="Pfam" id="PF01381">
    <property type="entry name" value="HTH_3"/>
    <property type="match status" value="1"/>
</dbReference>
<dbReference type="RefSeq" id="WP_022415358.1">
    <property type="nucleotide sequence ID" value="NZ_CABIWY010000001.1"/>
</dbReference>